<comment type="caution">
    <text evidence="2">The sequence shown here is derived from an EMBL/GenBank/DDBJ whole genome shotgun (WGS) entry which is preliminary data.</text>
</comment>
<proteinExistence type="predicted"/>
<dbReference type="AlphaFoldDB" id="A0A5A7RHQ5"/>
<feature type="region of interest" description="Disordered" evidence="1">
    <location>
        <begin position="101"/>
        <end position="154"/>
    </location>
</feature>
<protein>
    <submittedName>
        <fullName evidence="2">Phosphate transporter family protein</fullName>
    </submittedName>
</protein>
<evidence type="ECO:0000313" key="2">
    <source>
        <dbReference type="EMBL" id="GER56710.1"/>
    </source>
</evidence>
<accession>A0A5A7RHQ5</accession>
<feature type="region of interest" description="Disordered" evidence="1">
    <location>
        <begin position="201"/>
        <end position="222"/>
    </location>
</feature>
<dbReference type="EMBL" id="BKCP01012737">
    <property type="protein sequence ID" value="GER56710.1"/>
    <property type="molecule type" value="Genomic_DNA"/>
</dbReference>
<dbReference type="Proteomes" id="UP000325081">
    <property type="component" value="Unassembled WGS sequence"/>
</dbReference>
<reference evidence="3" key="1">
    <citation type="journal article" date="2019" name="Curr. Biol.">
        <title>Genome Sequence of Striga asiatica Provides Insight into the Evolution of Plant Parasitism.</title>
        <authorList>
            <person name="Yoshida S."/>
            <person name="Kim S."/>
            <person name="Wafula E.K."/>
            <person name="Tanskanen J."/>
            <person name="Kim Y.M."/>
            <person name="Honaas L."/>
            <person name="Yang Z."/>
            <person name="Spallek T."/>
            <person name="Conn C.E."/>
            <person name="Ichihashi Y."/>
            <person name="Cheong K."/>
            <person name="Cui S."/>
            <person name="Der J.P."/>
            <person name="Gundlach H."/>
            <person name="Jiao Y."/>
            <person name="Hori C."/>
            <person name="Ishida J.K."/>
            <person name="Kasahara H."/>
            <person name="Kiba T."/>
            <person name="Kim M.S."/>
            <person name="Koo N."/>
            <person name="Laohavisit A."/>
            <person name="Lee Y.H."/>
            <person name="Lumba S."/>
            <person name="McCourt P."/>
            <person name="Mortimer J.C."/>
            <person name="Mutuku J.M."/>
            <person name="Nomura T."/>
            <person name="Sasaki-Sekimoto Y."/>
            <person name="Seto Y."/>
            <person name="Wang Y."/>
            <person name="Wakatake T."/>
            <person name="Sakakibara H."/>
            <person name="Demura T."/>
            <person name="Yamaguchi S."/>
            <person name="Yoneyama K."/>
            <person name="Manabe R.I."/>
            <person name="Nelson D.C."/>
            <person name="Schulman A.H."/>
            <person name="Timko M.P."/>
            <person name="dePamphilis C.W."/>
            <person name="Choi D."/>
            <person name="Shirasu K."/>
        </authorList>
    </citation>
    <scope>NUCLEOTIDE SEQUENCE [LARGE SCALE GENOMIC DNA]</scope>
    <source>
        <strain evidence="3">cv. UVA1</strain>
    </source>
</reference>
<sequence>MPLEAFRDSNRPYPRSLILPANGSGANLEALVSRNLLRDEERMNPIPHIAELNPNFGPNSHGIRNMEPYISLPSTSMSFSGNSCMNIFQNDDTFPHLFQDEQKEKKKQQPGNFKGPKELCKTKPNCRASSYAKVKKERGPLTPSPKKKRVDRNQENIQQQQEVIDKILWNEFQARNTLITSMVEKYGLQNELQKPILHSTPQFRGFNLSPPKQIKSLEKAID</sequence>
<evidence type="ECO:0000313" key="3">
    <source>
        <dbReference type="Proteomes" id="UP000325081"/>
    </source>
</evidence>
<evidence type="ECO:0000256" key="1">
    <source>
        <dbReference type="SAM" id="MobiDB-lite"/>
    </source>
</evidence>
<name>A0A5A7RHQ5_STRAF</name>
<organism evidence="2 3">
    <name type="scientific">Striga asiatica</name>
    <name type="common">Asiatic witchweed</name>
    <name type="synonym">Buchnera asiatica</name>
    <dbReference type="NCBI Taxonomy" id="4170"/>
    <lineage>
        <taxon>Eukaryota</taxon>
        <taxon>Viridiplantae</taxon>
        <taxon>Streptophyta</taxon>
        <taxon>Embryophyta</taxon>
        <taxon>Tracheophyta</taxon>
        <taxon>Spermatophyta</taxon>
        <taxon>Magnoliopsida</taxon>
        <taxon>eudicotyledons</taxon>
        <taxon>Gunneridae</taxon>
        <taxon>Pentapetalae</taxon>
        <taxon>asterids</taxon>
        <taxon>lamiids</taxon>
        <taxon>Lamiales</taxon>
        <taxon>Orobanchaceae</taxon>
        <taxon>Buchnereae</taxon>
        <taxon>Striga</taxon>
    </lineage>
</organism>
<gene>
    <name evidence="2" type="ORF">STAS_34449</name>
</gene>
<dbReference type="OrthoDB" id="774557at2759"/>
<keyword evidence="3" id="KW-1185">Reference proteome</keyword>